<dbReference type="Gene3D" id="1.20.1740.10">
    <property type="entry name" value="Amino acid/polyamine transporter I"/>
    <property type="match status" value="1"/>
</dbReference>
<dbReference type="PANTHER" id="PTHR43243">
    <property type="entry name" value="INNER MEMBRANE TRANSPORTER YGJI-RELATED"/>
    <property type="match status" value="1"/>
</dbReference>
<evidence type="ECO:0000313" key="6">
    <source>
        <dbReference type="EMBL" id="RHZ89733.1"/>
    </source>
</evidence>
<evidence type="ECO:0000256" key="4">
    <source>
        <dbReference type="ARBA" id="ARBA00023136"/>
    </source>
</evidence>
<keyword evidence="3 5" id="KW-1133">Transmembrane helix</keyword>
<evidence type="ECO:0000256" key="5">
    <source>
        <dbReference type="SAM" id="Phobius"/>
    </source>
</evidence>
<dbReference type="GO" id="GO:0015171">
    <property type="term" value="F:amino acid transmembrane transporter activity"/>
    <property type="evidence" value="ECO:0007669"/>
    <property type="project" value="TreeGrafter"/>
</dbReference>
<gene>
    <name evidence="6" type="ORF">Glove_11g36</name>
</gene>
<keyword evidence="4 5" id="KW-0472">Membrane</keyword>
<comment type="caution">
    <text evidence="6">The sequence shown here is derived from an EMBL/GenBank/DDBJ whole genome shotgun (WGS) entry which is preliminary data.</text>
</comment>
<dbReference type="Pfam" id="PF13520">
    <property type="entry name" value="AA_permease_2"/>
    <property type="match status" value="1"/>
</dbReference>
<name>A0A397JXX6_9GLOM</name>
<evidence type="ECO:0000256" key="3">
    <source>
        <dbReference type="ARBA" id="ARBA00022989"/>
    </source>
</evidence>
<dbReference type="GO" id="GO:0016020">
    <property type="term" value="C:membrane"/>
    <property type="evidence" value="ECO:0007669"/>
    <property type="project" value="UniProtKB-SubCell"/>
</dbReference>
<organism evidence="6 7">
    <name type="scientific">Diversispora epigaea</name>
    <dbReference type="NCBI Taxonomy" id="1348612"/>
    <lineage>
        <taxon>Eukaryota</taxon>
        <taxon>Fungi</taxon>
        <taxon>Fungi incertae sedis</taxon>
        <taxon>Mucoromycota</taxon>
        <taxon>Glomeromycotina</taxon>
        <taxon>Glomeromycetes</taxon>
        <taxon>Diversisporales</taxon>
        <taxon>Diversisporaceae</taxon>
        <taxon>Diversispora</taxon>
    </lineage>
</organism>
<feature type="transmembrane region" description="Helical" evidence="5">
    <location>
        <begin position="216"/>
        <end position="236"/>
    </location>
</feature>
<dbReference type="STRING" id="1348612.A0A397JXX6"/>
<keyword evidence="7" id="KW-1185">Reference proteome</keyword>
<accession>A0A397JXX6</accession>
<dbReference type="PANTHER" id="PTHR43243:SF11">
    <property type="entry name" value="AMINO ACID PERMEASE_ SLC12A DOMAIN-CONTAINING PROTEIN"/>
    <property type="match status" value="1"/>
</dbReference>
<dbReference type="OrthoDB" id="1718410at2759"/>
<comment type="subcellular location">
    <subcellularLocation>
        <location evidence="1">Membrane</location>
        <topology evidence="1">Multi-pass membrane protein</topology>
    </subcellularLocation>
</comment>
<feature type="transmembrane region" description="Helical" evidence="5">
    <location>
        <begin position="511"/>
        <end position="533"/>
    </location>
</feature>
<feature type="transmembrane region" description="Helical" evidence="5">
    <location>
        <begin position="372"/>
        <end position="400"/>
    </location>
</feature>
<dbReference type="AlphaFoldDB" id="A0A397JXX6"/>
<dbReference type="Proteomes" id="UP000266861">
    <property type="component" value="Unassembled WGS sequence"/>
</dbReference>
<evidence type="ECO:0008006" key="8">
    <source>
        <dbReference type="Google" id="ProtNLM"/>
    </source>
</evidence>
<feature type="transmembrane region" description="Helical" evidence="5">
    <location>
        <begin position="482"/>
        <end position="505"/>
    </location>
</feature>
<proteinExistence type="predicted"/>
<evidence type="ECO:0000313" key="7">
    <source>
        <dbReference type="Proteomes" id="UP000266861"/>
    </source>
</evidence>
<feature type="transmembrane region" description="Helical" evidence="5">
    <location>
        <begin position="248"/>
        <end position="271"/>
    </location>
</feature>
<feature type="transmembrane region" description="Helical" evidence="5">
    <location>
        <begin position="330"/>
        <end position="352"/>
    </location>
</feature>
<reference evidence="6 7" key="1">
    <citation type="submission" date="2018-08" db="EMBL/GenBank/DDBJ databases">
        <title>Genome and evolution of the arbuscular mycorrhizal fungus Diversispora epigaea (formerly Glomus versiforme) and its bacterial endosymbionts.</title>
        <authorList>
            <person name="Sun X."/>
            <person name="Fei Z."/>
            <person name="Harrison M."/>
        </authorList>
    </citation>
    <scope>NUCLEOTIDE SEQUENCE [LARGE SCALE GENOMIC DNA]</scope>
    <source>
        <strain evidence="6 7">IT104</strain>
    </source>
</reference>
<feature type="transmembrane region" description="Helical" evidence="5">
    <location>
        <begin position="421"/>
        <end position="441"/>
    </location>
</feature>
<evidence type="ECO:0000256" key="1">
    <source>
        <dbReference type="ARBA" id="ARBA00004141"/>
    </source>
</evidence>
<keyword evidence="2 5" id="KW-0812">Transmembrane</keyword>
<sequence>MTSESNSNFGGEREEEQCEIIVEDKNEKKGISDNSFNNIRNQPFNGENMNTQYRQAPFVLLKTTSTPSRTPNLSNAWEFAGWGSTYYIDLPTIEPSKDDHLQTESRLLGQWRATSISGNDLTASVLYTIGLCIVVAGKFAPISLFIVTIILYPFKAILSEVSTALPLNGGSYNCILNTSSKWFASVAAAFSLLDYMSTAVVSAATATSYVSGNLHLSIFLVFVLTIGILIISASVVASGIKESSNVAFVIFILHCITLSLLIIASVVRWIIQGNDILIENWKDPGSGNPLLDIFNGVCVGLLGVTGFETSSNYIEDQKPDVYPKTVRNMWILVSIFNAPISFLALTIIPLSTIKEHQNDAISTIGKYAAGNWLEIFIVIDAVIVLCGGVLSGFVGATGLIQRMTSDHILPQFLLRKNRFTGTYHWIILSFLIFCITLYVIVGGDTTSLAGVFAISFLSVLCMFAIGNILLKYKRGRLYRKVRVSTGVVFLGLASILAGLIGNIVYNPQMAHYFLIYFGSLFFVMLLMLNRVWLLKTLFFYLDKIIILHKFKVADTVISLIKKLKEQPVIFFTNTDELHILNKAILYVKDSESSGHIKFVHLYEKIEDIPKKLEASHVVLDELYPKIQIDLMFIQGKFDPETVEAISIHLKIPKSLMFISCPGEKFRYKIGEFGGIRTIML</sequence>
<protein>
    <recommendedName>
        <fullName evidence="8">Amino acid permease/ SLC12A domain-containing protein</fullName>
    </recommendedName>
</protein>
<feature type="transmembrane region" description="Helical" evidence="5">
    <location>
        <begin position="182"/>
        <end position="204"/>
    </location>
</feature>
<dbReference type="InterPro" id="IPR002293">
    <property type="entry name" value="AA/rel_permease1"/>
</dbReference>
<feature type="transmembrane region" description="Helical" evidence="5">
    <location>
        <begin position="125"/>
        <end position="152"/>
    </location>
</feature>
<dbReference type="EMBL" id="PQFF01000009">
    <property type="protein sequence ID" value="RHZ89733.1"/>
    <property type="molecule type" value="Genomic_DNA"/>
</dbReference>
<feature type="transmembrane region" description="Helical" evidence="5">
    <location>
        <begin position="447"/>
        <end position="470"/>
    </location>
</feature>
<evidence type="ECO:0000256" key="2">
    <source>
        <dbReference type="ARBA" id="ARBA00022692"/>
    </source>
</evidence>